<dbReference type="Gene3D" id="1.25.40.10">
    <property type="entry name" value="Tetratricopeptide repeat domain"/>
    <property type="match status" value="5"/>
</dbReference>
<dbReference type="PANTHER" id="PTHR45586:SF1">
    <property type="entry name" value="LIPOPOLYSACCHARIDE ASSEMBLY PROTEIN B"/>
    <property type="match status" value="1"/>
</dbReference>
<feature type="chain" id="PRO_5020674617" evidence="4">
    <location>
        <begin position="21"/>
        <end position="922"/>
    </location>
</feature>
<keyword evidence="1" id="KW-0677">Repeat</keyword>
<dbReference type="InterPro" id="IPR014266">
    <property type="entry name" value="PEP-CTERM_TPR_PrsT"/>
</dbReference>
<evidence type="ECO:0000313" key="6">
    <source>
        <dbReference type="Proteomes" id="UP000294980"/>
    </source>
</evidence>
<dbReference type="PANTHER" id="PTHR45586">
    <property type="entry name" value="TPR REPEAT-CONTAINING PROTEIN PA4667"/>
    <property type="match status" value="1"/>
</dbReference>
<evidence type="ECO:0000256" key="2">
    <source>
        <dbReference type="ARBA" id="ARBA00022803"/>
    </source>
</evidence>
<evidence type="ECO:0000256" key="3">
    <source>
        <dbReference type="PROSITE-ProRule" id="PRU00339"/>
    </source>
</evidence>
<dbReference type="PROSITE" id="PS50005">
    <property type="entry name" value="TPR"/>
    <property type="match status" value="1"/>
</dbReference>
<evidence type="ECO:0000256" key="4">
    <source>
        <dbReference type="SAM" id="SignalP"/>
    </source>
</evidence>
<comment type="caution">
    <text evidence="5">The sequence shown here is derived from an EMBL/GenBank/DDBJ whole genome shotgun (WGS) entry which is preliminary data.</text>
</comment>
<dbReference type="InterPro" id="IPR011990">
    <property type="entry name" value="TPR-like_helical_dom_sf"/>
</dbReference>
<sequence>MRPRITAVLLACLTVAFLGACSSPETEQELLARASTALEAGNINAATVDIKTALQKNPDSGAARLLLGEAYMRQRDPAAAVTEFRRAVENQGGIESHVRYAQARAELGETGSLLAAQAGESPPGSEDARYQAAVARAHSLNGDFDAAREALDRALSIDGDNPYVQVTEALLLLREGSGTFDGAEILARVTEAFPENDEAWSLRADVARFEKDFASAAQWYAKAADINPFRMTERLRLVLSLIELGDTDAASKRLAELEKVMPDHPGVNFSRGRMLVEAGRYEEGLQALSQVLSVLPNHAATLYIAATANIQQGNLATGQRQLTKLVRDQPGNVPARLQLASLTLRQDDPRSAERMAREVLKENSMNIAAMRILAMALASQGQYAESAQVYQEVAALLPDSAQDRAGLGAAQLMSGEAEVGTQGLKQAVAMDPGNMSLRERLIELYLAQGDGRSARDAVAEYLTVAKDQDRSRAFAAGVALQLGDEAKAKKLFEAVTANDSGNIAANSGLAILALRAGRFDEGRAYFNAALKAHPGDARTLMNLAVLEEQAGDMAAMVAALEQAVTADGSALEPRLALARYRLGQERPQEATRLLEAVRAEYPDEFDLHQLLARSYLAQEETSSAASSGRQMLRLRPEDPATLAQVARIEQLDGRPQKAAELVEKALVSAPDNVALRKLFVEILLAEEELDRALSELQKLPSAVREEPMVMAIEGRLALAQGRPADAERLFQRLFDTNPGRASLLLLSSAKWAKGEPREGKAVLENWLQDNPDDNVIRNELAARELVLGNNDAARKHYEILLAAAPENPTVLNNLAWLSRETAPEKALDYAQKAVEHSSGDIQMLDTLAMVQRSLGNVEEALMLSDRILGSGERMGPELEYHRALILLDAGLTPDAVRVLESLAGGAAFPQQAEARELLDSLR</sequence>
<keyword evidence="6" id="KW-1185">Reference proteome</keyword>
<dbReference type="Proteomes" id="UP000294980">
    <property type="component" value="Unassembled WGS sequence"/>
</dbReference>
<proteinExistence type="predicted"/>
<gene>
    <name evidence="5" type="ORF">EV688_11448</name>
</gene>
<feature type="repeat" description="TPR" evidence="3">
    <location>
        <begin position="265"/>
        <end position="298"/>
    </location>
</feature>
<dbReference type="NCBIfam" id="TIGR02917">
    <property type="entry name" value="PEP_TPR_lipo"/>
    <property type="match status" value="1"/>
</dbReference>
<feature type="signal peptide" evidence="4">
    <location>
        <begin position="1"/>
        <end position="20"/>
    </location>
</feature>
<dbReference type="SMART" id="SM00028">
    <property type="entry name" value="TPR"/>
    <property type="match status" value="14"/>
</dbReference>
<reference evidence="5 6" key="1">
    <citation type="submission" date="2019-03" db="EMBL/GenBank/DDBJ databases">
        <title>Genomic Encyclopedia of Type Strains, Phase IV (KMG-IV): sequencing the most valuable type-strain genomes for metagenomic binning, comparative biology and taxonomic classification.</title>
        <authorList>
            <person name="Goeker M."/>
        </authorList>
    </citation>
    <scope>NUCLEOTIDE SEQUENCE [LARGE SCALE GENOMIC DNA]</scope>
    <source>
        <strain evidence="5 6">DSM 23344</strain>
    </source>
</reference>
<dbReference type="InterPro" id="IPR019734">
    <property type="entry name" value="TPR_rpt"/>
</dbReference>
<keyword evidence="4" id="KW-0732">Signal</keyword>
<evidence type="ECO:0000313" key="5">
    <source>
        <dbReference type="EMBL" id="TCO74335.1"/>
    </source>
</evidence>
<dbReference type="Pfam" id="PF13181">
    <property type="entry name" value="TPR_8"/>
    <property type="match status" value="1"/>
</dbReference>
<dbReference type="EMBL" id="SLWX01000014">
    <property type="protein sequence ID" value="TCO74335.1"/>
    <property type="molecule type" value="Genomic_DNA"/>
</dbReference>
<dbReference type="Pfam" id="PF14559">
    <property type="entry name" value="TPR_19"/>
    <property type="match status" value="3"/>
</dbReference>
<dbReference type="InterPro" id="IPR051012">
    <property type="entry name" value="CellSynth/LPSAsmb/PSIAsmb"/>
</dbReference>
<dbReference type="AlphaFoldDB" id="A0A4R2L5A8"/>
<dbReference type="Pfam" id="PF13432">
    <property type="entry name" value="TPR_16"/>
    <property type="match status" value="6"/>
</dbReference>
<accession>A0A4R2L5A8</accession>
<organism evidence="5 6">
    <name type="scientific">Chromatocurvus halotolerans</name>
    <dbReference type="NCBI Taxonomy" id="1132028"/>
    <lineage>
        <taxon>Bacteria</taxon>
        <taxon>Pseudomonadati</taxon>
        <taxon>Pseudomonadota</taxon>
        <taxon>Gammaproteobacteria</taxon>
        <taxon>Cellvibrionales</taxon>
        <taxon>Halieaceae</taxon>
        <taxon>Chromatocurvus</taxon>
    </lineage>
</organism>
<dbReference type="RefSeq" id="WP_117319060.1">
    <property type="nucleotide sequence ID" value="NZ_QQSW01000018.1"/>
</dbReference>
<dbReference type="PROSITE" id="PS51257">
    <property type="entry name" value="PROKAR_LIPOPROTEIN"/>
    <property type="match status" value="1"/>
</dbReference>
<keyword evidence="5" id="KW-0449">Lipoprotein</keyword>
<keyword evidence="2 3" id="KW-0802">TPR repeat</keyword>
<protein>
    <submittedName>
        <fullName evidence="5">Putative PEP-CTERM system TPR-repeat lipoprotein</fullName>
    </submittedName>
</protein>
<dbReference type="OrthoDB" id="5959200at2"/>
<dbReference type="SUPFAM" id="SSF48452">
    <property type="entry name" value="TPR-like"/>
    <property type="match status" value="4"/>
</dbReference>
<name>A0A4R2L5A8_9GAMM</name>
<evidence type="ECO:0000256" key="1">
    <source>
        <dbReference type="ARBA" id="ARBA00022737"/>
    </source>
</evidence>